<name>A0A921DV64_9LACO</name>
<evidence type="ECO:0000313" key="1">
    <source>
        <dbReference type="EMBL" id="HJE15317.1"/>
    </source>
</evidence>
<evidence type="ECO:0008006" key="3">
    <source>
        <dbReference type="Google" id="ProtNLM"/>
    </source>
</evidence>
<dbReference type="EMBL" id="DYXY01000112">
    <property type="protein sequence ID" value="HJE15317.1"/>
    <property type="molecule type" value="Genomic_DNA"/>
</dbReference>
<reference evidence="1" key="2">
    <citation type="submission" date="2021-09" db="EMBL/GenBank/DDBJ databases">
        <authorList>
            <person name="Gilroy R."/>
        </authorList>
    </citation>
    <scope>NUCLEOTIDE SEQUENCE</scope>
    <source>
        <strain evidence="1">CHK173-2119</strain>
    </source>
</reference>
<protein>
    <recommendedName>
        <fullName evidence="3">Chemotaxis protein</fullName>
    </recommendedName>
</protein>
<comment type="caution">
    <text evidence="1">The sequence shown here is derived from an EMBL/GenBank/DDBJ whole genome shotgun (WGS) entry which is preliminary data.</text>
</comment>
<dbReference type="AlphaFoldDB" id="A0A921DV64"/>
<gene>
    <name evidence="1" type="ORF">K8W17_04485</name>
</gene>
<reference evidence="1" key="1">
    <citation type="journal article" date="2021" name="PeerJ">
        <title>Extensive microbial diversity within the chicken gut microbiome revealed by metagenomics and culture.</title>
        <authorList>
            <person name="Gilroy R."/>
            <person name="Ravi A."/>
            <person name="Getino M."/>
            <person name="Pursley I."/>
            <person name="Horton D.L."/>
            <person name="Alikhan N.F."/>
            <person name="Baker D."/>
            <person name="Gharbi K."/>
            <person name="Hall N."/>
            <person name="Watson M."/>
            <person name="Adriaenssens E.M."/>
            <person name="Foster-Nyarko E."/>
            <person name="Jarju S."/>
            <person name="Secka A."/>
            <person name="Antonio M."/>
            <person name="Oren A."/>
            <person name="Chaudhuri R.R."/>
            <person name="La Ragione R."/>
            <person name="Hildebrand F."/>
            <person name="Pallen M.J."/>
        </authorList>
    </citation>
    <scope>NUCLEOTIDE SEQUENCE</scope>
    <source>
        <strain evidence="1">CHK173-2119</strain>
    </source>
</reference>
<sequence>MANKMQQKAMRYGSVINRVIEETEQTQEKLDPMFKELKTKLDAQDMASLSADRYNEIRQGFAAGTQTYDELLQQLNQAQAPARLMGNHHLLVAAFSDFVKGCQAMTESLHDDQSVDVDQFAQAEKDQDDATERLSKYLTKIGALA</sequence>
<evidence type="ECO:0000313" key="2">
    <source>
        <dbReference type="Proteomes" id="UP000774947"/>
    </source>
</evidence>
<proteinExistence type="predicted"/>
<dbReference type="Proteomes" id="UP000774947">
    <property type="component" value="Unassembled WGS sequence"/>
</dbReference>
<organism evidence="1 2">
    <name type="scientific">Lapidilactobacillus dextrinicus</name>
    <dbReference type="NCBI Taxonomy" id="51664"/>
    <lineage>
        <taxon>Bacteria</taxon>
        <taxon>Bacillati</taxon>
        <taxon>Bacillota</taxon>
        <taxon>Bacilli</taxon>
        <taxon>Lactobacillales</taxon>
        <taxon>Lactobacillaceae</taxon>
        <taxon>Lapidilactobacillus</taxon>
    </lineage>
</organism>
<accession>A0A921DV64</accession>